<proteinExistence type="predicted"/>
<gene>
    <name evidence="4" type="ORF">GR212_26560</name>
</gene>
<evidence type="ECO:0000313" key="4">
    <source>
        <dbReference type="EMBL" id="NEI73131.1"/>
    </source>
</evidence>
<dbReference type="SUPFAM" id="SSF51735">
    <property type="entry name" value="NAD(P)-binding Rossmann-fold domains"/>
    <property type="match status" value="1"/>
</dbReference>
<dbReference type="Gene3D" id="3.40.50.720">
    <property type="entry name" value="NAD(P)-binding Rossmann-like Domain"/>
    <property type="match status" value="2"/>
</dbReference>
<dbReference type="Proteomes" id="UP000483035">
    <property type="component" value="Unassembled WGS sequence"/>
</dbReference>
<name>A0A6L9UCP2_9HYPH</name>
<protein>
    <recommendedName>
        <fullName evidence="3">D-isomer specific 2-hydroxyacid dehydrogenase NAD-binding domain-containing protein</fullName>
    </recommendedName>
</protein>
<keyword evidence="1" id="KW-0560">Oxidoreductase</keyword>
<evidence type="ECO:0000256" key="1">
    <source>
        <dbReference type="ARBA" id="ARBA00023002"/>
    </source>
</evidence>
<evidence type="ECO:0000256" key="2">
    <source>
        <dbReference type="ARBA" id="ARBA00023027"/>
    </source>
</evidence>
<dbReference type="InterPro" id="IPR006140">
    <property type="entry name" value="D-isomer_DH_NAD-bd"/>
</dbReference>
<accession>A0A6L9UCP2</accession>
<dbReference type="GO" id="GO:0016491">
    <property type="term" value="F:oxidoreductase activity"/>
    <property type="evidence" value="ECO:0007669"/>
    <property type="project" value="UniProtKB-KW"/>
</dbReference>
<dbReference type="EMBL" id="WUEY01000016">
    <property type="protein sequence ID" value="NEI73131.1"/>
    <property type="molecule type" value="Genomic_DNA"/>
</dbReference>
<feature type="domain" description="D-isomer specific 2-hydroxyacid dehydrogenase NAD-binding" evidence="3">
    <location>
        <begin position="103"/>
        <end position="288"/>
    </location>
</feature>
<evidence type="ECO:0000259" key="3">
    <source>
        <dbReference type="Pfam" id="PF02826"/>
    </source>
</evidence>
<dbReference type="CDD" id="cd12165">
    <property type="entry name" value="2-Hacid_dh_6"/>
    <property type="match status" value="1"/>
</dbReference>
<organism evidence="4 5">
    <name type="scientific">Rhizobium lusitanum</name>
    <dbReference type="NCBI Taxonomy" id="293958"/>
    <lineage>
        <taxon>Bacteria</taxon>
        <taxon>Pseudomonadati</taxon>
        <taxon>Pseudomonadota</taxon>
        <taxon>Alphaproteobacteria</taxon>
        <taxon>Hyphomicrobiales</taxon>
        <taxon>Rhizobiaceae</taxon>
        <taxon>Rhizobium/Agrobacterium group</taxon>
        <taxon>Rhizobium</taxon>
    </lineage>
</organism>
<sequence>MKILLVGEAANHRNQLANWLEIPCEILTVPFPADGDVSFAALADTVDVVVSLRIPHLAQPARQFRLLQVPGAGLDGINFTSLPETAWVCNVFEHEIPIAEYVLMAMIHWATGFDAMRQAFSFDNWATAYRQRIPHQEIAGKTLGLLGLGHIGKAIAKRARAFGMRIVAVQRSSVDLEGPTDAVLPLDRLHEMLQQSDFLVIACPLTEETRGIIGKAELEAMPNSSVLINVSRAEIVQERPLYDALLARRIAGAYLDVWYRYPIGENPNAKPSSMHFDRLPNVVCTPHSSAWTDGIFERRYRFIAGNITRLHNGKPLENVVRMPNRERLSR</sequence>
<dbReference type="Pfam" id="PF02826">
    <property type="entry name" value="2-Hacid_dh_C"/>
    <property type="match status" value="1"/>
</dbReference>
<dbReference type="GO" id="GO:0051287">
    <property type="term" value="F:NAD binding"/>
    <property type="evidence" value="ECO:0007669"/>
    <property type="project" value="InterPro"/>
</dbReference>
<dbReference type="AlphaFoldDB" id="A0A6L9UCP2"/>
<reference evidence="4 5" key="1">
    <citation type="submission" date="2019-12" db="EMBL/GenBank/DDBJ databases">
        <title>Rhizobium genotypes associated with high levels of biological nitrogen fixation by grain legumes in a temperate-maritime cropping system.</title>
        <authorList>
            <person name="Maluk M."/>
            <person name="Francesc Ferrando Molina F."/>
            <person name="Lopez Del Egido L."/>
            <person name="Lafos M."/>
            <person name="Langarica-Fuentes A."/>
            <person name="Gebre Yohannes G."/>
            <person name="Young M.W."/>
            <person name="Martin P."/>
            <person name="Gantlett R."/>
            <person name="Kenicer G."/>
            <person name="Hawes C."/>
            <person name="Begg G.S."/>
            <person name="Quilliam R.S."/>
            <person name="Squire G.R."/>
            <person name="Poole P.S."/>
            <person name="Young P.W."/>
            <person name="Iannetta P.M."/>
            <person name="James E.K."/>
        </authorList>
    </citation>
    <scope>NUCLEOTIDE SEQUENCE [LARGE SCALE GENOMIC DNA]</scope>
    <source>
        <strain evidence="4 5">JHI1118</strain>
    </source>
</reference>
<dbReference type="PANTHER" id="PTHR43333">
    <property type="entry name" value="2-HACID_DH_C DOMAIN-CONTAINING PROTEIN"/>
    <property type="match status" value="1"/>
</dbReference>
<evidence type="ECO:0000313" key="5">
    <source>
        <dbReference type="Proteomes" id="UP000483035"/>
    </source>
</evidence>
<dbReference type="PANTHER" id="PTHR43333:SF1">
    <property type="entry name" value="D-ISOMER SPECIFIC 2-HYDROXYACID DEHYDROGENASE NAD-BINDING DOMAIN-CONTAINING PROTEIN"/>
    <property type="match status" value="1"/>
</dbReference>
<comment type="caution">
    <text evidence="4">The sequence shown here is derived from an EMBL/GenBank/DDBJ whole genome shotgun (WGS) entry which is preliminary data.</text>
</comment>
<keyword evidence="2" id="KW-0520">NAD</keyword>
<dbReference type="InterPro" id="IPR036291">
    <property type="entry name" value="NAD(P)-bd_dom_sf"/>
</dbReference>
<dbReference type="RefSeq" id="WP_163991178.1">
    <property type="nucleotide sequence ID" value="NZ_WUEY01000016.1"/>
</dbReference>